<name>A0A1C7LZE1_GRIFR</name>
<keyword evidence="4 7" id="KW-1133">Transmembrane helix</keyword>
<dbReference type="InterPro" id="IPR036259">
    <property type="entry name" value="MFS_trans_sf"/>
</dbReference>
<evidence type="ECO:0000313" key="8">
    <source>
        <dbReference type="EMBL" id="OBZ70061.1"/>
    </source>
</evidence>
<dbReference type="Proteomes" id="UP000092993">
    <property type="component" value="Unassembled WGS sequence"/>
</dbReference>
<feature type="compositionally biased region" description="Basic and acidic residues" evidence="6">
    <location>
        <begin position="12"/>
        <end position="25"/>
    </location>
</feature>
<evidence type="ECO:0000256" key="5">
    <source>
        <dbReference type="ARBA" id="ARBA00023136"/>
    </source>
</evidence>
<feature type="transmembrane region" description="Helical" evidence="7">
    <location>
        <begin position="459"/>
        <end position="481"/>
    </location>
</feature>
<dbReference type="EMBL" id="LUGG01000014">
    <property type="protein sequence ID" value="OBZ70061.1"/>
    <property type="molecule type" value="Genomic_DNA"/>
</dbReference>
<dbReference type="SUPFAM" id="SSF103473">
    <property type="entry name" value="MFS general substrate transporter"/>
    <property type="match status" value="1"/>
</dbReference>
<organism evidence="8 9">
    <name type="scientific">Grifola frondosa</name>
    <name type="common">Maitake</name>
    <name type="synonym">Polyporus frondosus</name>
    <dbReference type="NCBI Taxonomy" id="5627"/>
    <lineage>
        <taxon>Eukaryota</taxon>
        <taxon>Fungi</taxon>
        <taxon>Dikarya</taxon>
        <taxon>Basidiomycota</taxon>
        <taxon>Agaricomycotina</taxon>
        <taxon>Agaricomycetes</taxon>
        <taxon>Polyporales</taxon>
        <taxon>Grifolaceae</taxon>
        <taxon>Grifola</taxon>
    </lineage>
</organism>
<comment type="caution">
    <text evidence="8">The sequence shown here is derived from an EMBL/GenBank/DDBJ whole genome shotgun (WGS) entry which is preliminary data.</text>
</comment>
<keyword evidence="3 7" id="KW-0812">Transmembrane</keyword>
<proteinExistence type="predicted"/>
<dbReference type="OrthoDB" id="28755at2759"/>
<feature type="region of interest" description="Disordered" evidence="6">
    <location>
        <begin position="1"/>
        <end position="58"/>
    </location>
</feature>
<dbReference type="PANTHER" id="PTHR19432:SF35">
    <property type="entry name" value="SOLUTE CARRIER FAMILY 45 MEMBER 3 ISOFORM X1"/>
    <property type="match status" value="1"/>
</dbReference>
<dbReference type="OMA" id="RVCYVQV"/>
<keyword evidence="5 7" id="KW-0472">Membrane</keyword>
<feature type="compositionally biased region" description="Acidic residues" evidence="6">
    <location>
        <begin position="30"/>
        <end position="41"/>
    </location>
</feature>
<evidence type="ECO:0000256" key="7">
    <source>
        <dbReference type="SAM" id="Phobius"/>
    </source>
</evidence>
<feature type="transmembrane region" description="Helical" evidence="7">
    <location>
        <begin position="360"/>
        <end position="379"/>
    </location>
</feature>
<keyword evidence="9" id="KW-1185">Reference proteome</keyword>
<feature type="transmembrane region" description="Helical" evidence="7">
    <location>
        <begin position="431"/>
        <end position="453"/>
    </location>
</feature>
<evidence type="ECO:0000256" key="2">
    <source>
        <dbReference type="ARBA" id="ARBA00022448"/>
    </source>
</evidence>
<feature type="transmembrane region" description="Helical" evidence="7">
    <location>
        <begin position="318"/>
        <end position="340"/>
    </location>
</feature>
<gene>
    <name evidence="8" type="primary">sut1_0</name>
    <name evidence="8" type="ORF">A0H81_09930</name>
</gene>
<evidence type="ECO:0000313" key="9">
    <source>
        <dbReference type="Proteomes" id="UP000092993"/>
    </source>
</evidence>
<evidence type="ECO:0000256" key="1">
    <source>
        <dbReference type="ARBA" id="ARBA00004141"/>
    </source>
</evidence>
<comment type="subcellular location">
    <subcellularLocation>
        <location evidence="1">Membrane</location>
        <topology evidence="1">Multi-pass membrane protein</topology>
    </subcellularLocation>
</comment>
<dbReference type="AlphaFoldDB" id="A0A1C7LZE1"/>
<feature type="transmembrane region" description="Helical" evidence="7">
    <location>
        <begin position="563"/>
        <end position="583"/>
    </location>
</feature>
<feature type="transmembrane region" description="Helical" evidence="7">
    <location>
        <begin position="603"/>
        <end position="624"/>
    </location>
</feature>
<reference evidence="8 9" key="1">
    <citation type="submission" date="2016-03" db="EMBL/GenBank/DDBJ databases">
        <title>Whole genome sequencing of Grifola frondosa 9006-11.</title>
        <authorList>
            <person name="Min B."/>
            <person name="Park H."/>
            <person name="Kim J.-G."/>
            <person name="Cho H."/>
            <person name="Oh Y.-L."/>
            <person name="Kong W.-S."/>
            <person name="Choi I.-G."/>
        </authorList>
    </citation>
    <scope>NUCLEOTIDE SEQUENCE [LARGE SCALE GENOMIC DNA]</scope>
    <source>
        <strain evidence="8 9">9006-11</strain>
    </source>
</reference>
<feature type="transmembrane region" description="Helical" evidence="7">
    <location>
        <begin position="102"/>
        <end position="122"/>
    </location>
</feature>
<accession>A0A1C7LZE1</accession>
<feature type="transmembrane region" description="Helical" evidence="7">
    <location>
        <begin position="134"/>
        <end position="152"/>
    </location>
</feature>
<evidence type="ECO:0000256" key="6">
    <source>
        <dbReference type="SAM" id="MobiDB-lite"/>
    </source>
</evidence>
<feature type="transmembrane region" description="Helical" evidence="7">
    <location>
        <begin position="183"/>
        <end position="201"/>
    </location>
</feature>
<protein>
    <submittedName>
        <fullName evidence="8">General alpha-glucoside permease</fullName>
    </submittedName>
</protein>
<dbReference type="GO" id="GO:0008506">
    <property type="term" value="F:sucrose:proton symporter activity"/>
    <property type="evidence" value="ECO:0007669"/>
    <property type="project" value="TreeGrafter"/>
</dbReference>
<dbReference type="Gene3D" id="1.20.1250.20">
    <property type="entry name" value="MFS general substrate transporter like domains"/>
    <property type="match status" value="1"/>
</dbReference>
<feature type="transmembrane region" description="Helical" evidence="7">
    <location>
        <begin position="258"/>
        <end position="278"/>
    </location>
</feature>
<keyword evidence="2" id="KW-0813">Transport</keyword>
<evidence type="ECO:0000256" key="3">
    <source>
        <dbReference type="ARBA" id="ARBA00022692"/>
    </source>
</evidence>
<dbReference type="PANTHER" id="PTHR19432">
    <property type="entry name" value="SUGAR TRANSPORTER"/>
    <property type="match status" value="1"/>
</dbReference>
<dbReference type="GO" id="GO:0005886">
    <property type="term" value="C:plasma membrane"/>
    <property type="evidence" value="ECO:0007669"/>
    <property type="project" value="TreeGrafter"/>
</dbReference>
<feature type="transmembrane region" description="Helical" evidence="7">
    <location>
        <begin position="234"/>
        <end position="252"/>
    </location>
</feature>
<evidence type="ECO:0000256" key="4">
    <source>
        <dbReference type="ARBA" id="ARBA00022989"/>
    </source>
</evidence>
<feature type="region of interest" description="Disordered" evidence="6">
    <location>
        <begin position="504"/>
        <end position="529"/>
    </location>
</feature>
<feature type="transmembrane region" description="Helical" evidence="7">
    <location>
        <begin position="63"/>
        <end position="82"/>
    </location>
</feature>
<sequence>MQTLILPHKCRGRPEMGSARRKESSQEFLVSEEEIQDELEDSNQTSIKAPDSSKEDGRRRMSTLDLIYLSISMAGSQVAWTVELGYGTPFLLDLGLSEQLTSLVWLAGPISGLIAQPVIGAISDASTSKYRRRYWVVLSTFVLVFSTIMLAYCRDIASVFVDLIGGGAGSWDPKWTKTVQNTAIGLAVVSFYLLDFALNALQASLRNLLLDITPPEQLNDGNAWHSRMINAGNILGFGFGFIPLANMPILRLLGGDQFRKFCVVSMTILVSTVWITCFTQQEHQRQKRVNDRTVTNVRDILGNIYNAVINLPRPIRRVCYVQLFAFMGWFPFLFYATTYVGQVMARELQREPNHDTATRTGAFAMLIHSIVAVIAGTLLPRLTRRDTRLLAHEGDDDQDAELTRLRTTVHEWRAEAARQGRPLRLPLMPFFLRNIWTGALLFFTVLTFSTFFVTKVYQAVIVISLIGVCWAVACWAPFAIIMEFLKEREHEVAGEGEAIAREWARRPSHSRTMSTPAVRPRNSVQGERESLLRRRRSFDEHDAPSPPEAEPAAGGTILGIHNLAIVFPQFIIALVSSAIFRIVDGDLDDPAHESTLYGKNGVAWVLRFGGLCTLFGAAIARMVPPTRTEKEMRRRLAELRVLRDEGMP</sequence>